<dbReference type="Proteomes" id="UP000325434">
    <property type="component" value="Unassembled WGS sequence"/>
</dbReference>
<evidence type="ECO:0000313" key="3">
    <source>
        <dbReference type="EMBL" id="KAB8251732.1"/>
    </source>
</evidence>
<keyword evidence="2" id="KW-0732">Signal</keyword>
<organism evidence="3">
    <name type="scientific">Aspergillus flavus</name>
    <dbReference type="NCBI Taxonomy" id="5059"/>
    <lineage>
        <taxon>Eukaryota</taxon>
        <taxon>Fungi</taxon>
        <taxon>Dikarya</taxon>
        <taxon>Ascomycota</taxon>
        <taxon>Pezizomycotina</taxon>
        <taxon>Eurotiomycetes</taxon>
        <taxon>Eurotiomycetidae</taxon>
        <taxon>Eurotiales</taxon>
        <taxon>Aspergillaceae</taxon>
        <taxon>Aspergillus</taxon>
        <taxon>Aspergillus subgen. Circumdati</taxon>
    </lineage>
</organism>
<protein>
    <submittedName>
        <fullName evidence="3">Uncharacterized protein</fullName>
    </submittedName>
</protein>
<dbReference type="EMBL" id="ML734558">
    <property type="protein sequence ID" value="KAB8251732.1"/>
    <property type="molecule type" value="Genomic_DNA"/>
</dbReference>
<proteinExistence type="predicted"/>
<evidence type="ECO:0000256" key="2">
    <source>
        <dbReference type="SAM" id="SignalP"/>
    </source>
</evidence>
<feature type="coiled-coil region" evidence="1">
    <location>
        <begin position="86"/>
        <end position="120"/>
    </location>
</feature>
<accession>A0A5N6HB41</accession>
<reference evidence="3" key="1">
    <citation type="submission" date="2019-04" db="EMBL/GenBank/DDBJ databases">
        <title>Friends and foes A comparative genomics study of 23 Aspergillus species from section Flavi.</title>
        <authorList>
            <consortium name="DOE Joint Genome Institute"/>
            <person name="Kjaerbolling I."/>
            <person name="Vesth T."/>
            <person name="Frisvad J.C."/>
            <person name="Nybo J.L."/>
            <person name="Theobald S."/>
            <person name="Kildgaard S."/>
            <person name="Isbrandt T."/>
            <person name="Kuo A."/>
            <person name="Sato A."/>
            <person name="Lyhne E.K."/>
            <person name="Kogle M.E."/>
            <person name="Wiebenga A."/>
            <person name="Kun R.S."/>
            <person name="Lubbers R.J."/>
            <person name="Makela M.R."/>
            <person name="Barry K."/>
            <person name="Chovatia M."/>
            <person name="Clum A."/>
            <person name="Daum C."/>
            <person name="Haridas S."/>
            <person name="He G."/>
            <person name="LaButti K."/>
            <person name="Lipzen A."/>
            <person name="Mondo S."/>
            <person name="Riley R."/>
            <person name="Salamov A."/>
            <person name="Simmons B.A."/>
            <person name="Magnuson J.K."/>
            <person name="Henrissat B."/>
            <person name="Mortensen U.H."/>
            <person name="Larsen T.O."/>
            <person name="Devries R.P."/>
            <person name="Grigoriev I.V."/>
            <person name="Machida M."/>
            <person name="Baker S.E."/>
            <person name="Andersen M.R."/>
        </authorList>
    </citation>
    <scope>NUCLEOTIDE SEQUENCE [LARGE SCALE GENOMIC DNA]</scope>
    <source>
        <strain evidence="3">CBS 121.62</strain>
    </source>
</reference>
<feature type="chain" id="PRO_5024814374" evidence="2">
    <location>
        <begin position="18"/>
        <end position="137"/>
    </location>
</feature>
<name>A0A5N6HB41_ASPFL</name>
<gene>
    <name evidence="3" type="ORF">BDV35DRAFT_376484</name>
</gene>
<sequence>MRVLSFLPLLSLAYAQGQDPLTTGNQALNNPFGEAEYNELGTFWKKRDATCWWSDYDHVADLNTGTADVCTNAPGHVYLVGRRESLESCNKAKQECLEREEGLEKEITRLKGEVDTLRTSINSRKTLKPGRNSQEYY</sequence>
<keyword evidence="1" id="KW-0175">Coiled coil</keyword>
<evidence type="ECO:0000256" key="1">
    <source>
        <dbReference type="SAM" id="Coils"/>
    </source>
</evidence>
<dbReference type="AlphaFoldDB" id="A0A5N6HB41"/>
<feature type="signal peptide" evidence="2">
    <location>
        <begin position="1"/>
        <end position="17"/>
    </location>
</feature>